<dbReference type="KEGG" id="qsa:O6P43_003568"/>
<reference evidence="2" key="1">
    <citation type="journal article" date="2023" name="Science">
        <title>Elucidation of the pathway for biosynthesis of saponin adjuvants from the soapbark tree.</title>
        <authorList>
            <person name="Reed J."/>
            <person name="Orme A."/>
            <person name="El-Demerdash A."/>
            <person name="Owen C."/>
            <person name="Martin L.B.B."/>
            <person name="Misra R.C."/>
            <person name="Kikuchi S."/>
            <person name="Rejzek M."/>
            <person name="Martin A.C."/>
            <person name="Harkess A."/>
            <person name="Leebens-Mack J."/>
            <person name="Louveau T."/>
            <person name="Stephenson M.J."/>
            <person name="Osbourn A."/>
        </authorList>
    </citation>
    <scope>NUCLEOTIDE SEQUENCE</scope>
    <source>
        <strain evidence="2">S10</strain>
    </source>
</reference>
<dbReference type="Proteomes" id="UP001163823">
    <property type="component" value="Chromosome 2"/>
</dbReference>
<protein>
    <submittedName>
        <fullName evidence="2">Universal stress protein A-like protein</fullName>
    </submittedName>
</protein>
<name>A0AAD7QF39_QUISA</name>
<gene>
    <name evidence="2" type="ORF">O6P43_003568</name>
</gene>
<dbReference type="PANTHER" id="PTHR46553:SF3">
    <property type="entry name" value="ADENINE NUCLEOTIDE ALPHA HYDROLASES-LIKE SUPERFAMILY PROTEIN"/>
    <property type="match status" value="1"/>
</dbReference>
<sequence>MAKTGKPLMLVAVDESDHSFYALEWTLEYFFHTGSDHQFQLIIVHAQSTPTAIVGGVAGPGSVEFISILEADLKRSSIRTVEKAKELCKSISGISVGVEIMEGDARNVLREAVEKHNASILVLGSHAYGAVKRAVL</sequence>
<dbReference type="CDD" id="cd23659">
    <property type="entry name" value="USP_At3g01520-like"/>
    <property type="match status" value="1"/>
</dbReference>
<evidence type="ECO:0000259" key="1">
    <source>
        <dbReference type="Pfam" id="PF00582"/>
    </source>
</evidence>
<evidence type="ECO:0000313" key="2">
    <source>
        <dbReference type="EMBL" id="KAJ7980278.1"/>
    </source>
</evidence>
<feature type="domain" description="UspA" evidence="1">
    <location>
        <begin position="9"/>
        <end position="136"/>
    </location>
</feature>
<dbReference type="Pfam" id="PF00582">
    <property type="entry name" value="Usp"/>
    <property type="match status" value="1"/>
</dbReference>
<dbReference type="Gene3D" id="3.40.50.620">
    <property type="entry name" value="HUPs"/>
    <property type="match status" value="1"/>
</dbReference>
<accession>A0AAD7QF39</accession>
<dbReference type="InterPro" id="IPR006016">
    <property type="entry name" value="UspA"/>
</dbReference>
<dbReference type="InterPro" id="IPR014729">
    <property type="entry name" value="Rossmann-like_a/b/a_fold"/>
</dbReference>
<evidence type="ECO:0000313" key="3">
    <source>
        <dbReference type="Proteomes" id="UP001163823"/>
    </source>
</evidence>
<keyword evidence="3" id="KW-1185">Reference proteome</keyword>
<dbReference type="SUPFAM" id="SSF52402">
    <property type="entry name" value="Adenine nucleotide alpha hydrolases-like"/>
    <property type="match status" value="1"/>
</dbReference>
<proteinExistence type="predicted"/>
<dbReference type="AlphaFoldDB" id="A0AAD7QF39"/>
<dbReference type="PANTHER" id="PTHR46553">
    <property type="entry name" value="ADENINE NUCLEOTIDE ALPHA HYDROLASES-LIKE SUPERFAMILY PROTEIN"/>
    <property type="match status" value="1"/>
</dbReference>
<organism evidence="2 3">
    <name type="scientific">Quillaja saponaria</name>
    <name type="common">Soap bark tree</name>
    <dbReference type="NCBI Taxonomy" id="32244"/>
    <lineage>
        <taxon>Eukaryota</taxon>
        <taxon>Viridiplantae</taxon>
        <taxon>Streptophyta</taxon>
        <taxon>Embryophyta</taxon>
        <taxon>Tracheophyta</taxon>
        <taxon>Spermatophyta</taxon>
        <taxon>Magnoliopsida</taxon>
        <taxon>eudicotyledons</taxon>
        <taxon>Gunneridae</taxon>
        <taxon>Pentapetalae</taxon>
        <taxon>rosids</taxon>
        <taxon>fabids</taxon>
        <taxon>Fabales</taxon>
        <taxon>Quillajaceae</taxon>
        <taxon>Quillaja</taxon>
    </lineage>
</organism>
<dbReference type="EMBL" id="JARAOO010000002">
    <property type="protein sequence ID" value="KAJ7980278.1"/>
    <property type="molecule type" value="Genomic_DNA"/>
</dbReference>
<comment type="caution">
    <text evidence="2">The sequence shown here is derived from an EMBL/GenBank/DDBJ whole genome shotgun (WGS) entry which is preliminary data.</text>
</comment>